<protein>
    <submittedName>
        <fullName evidence="1">Uncharacterized protein</fullName>
    </submittedName>
</protein>
<name>E3KMM2_PUCGT</name>
<dbReference type="GeneID" id="10544107"/>
<dbReference type="VEuPathDB" id="FungiDB:PGTG_11903"/>
<evidence type="ECO:0000313" key="2">
    <source>
        <dbReference type="Proteomes" id="UP000008783"/>
    </source>
</evidence>
<dbReference type="HOGENOM" id="CLU_049933_0_0_1"/>
<keyword evidence="2" id="KW-1185">Reference proteome</keyword>
<accession>E3KMM2</accession>
<reference evidence="2" key="2">
    <citation type="journal article" date="2011" name="Proc. Natl. Acad. Sci. U.S.A.">
        <title>Obligate biotrophy features unraveled by the genomic analysis of rust fungi.</title>
        <authorList>
            <person name="Duplessis S."/>
            <person name="Cuomo C.A."/>
            <person name="Lin Y.-C."/>
            <person name="Aerts A."/>
            <person name="Tisserant E."/>
            <person name="Veneault-Fourrey C."/>
            <person name="Joly D.L."/>
            <person name="Hacquard S."/>
            <person name="Amselem J."/>
            <person name="Cantarel B.L."/>
            <person name="Chiu R."/>
            <person name="Coutinho P.M."/>
            <person name="Feau N."/>
            <person name="Field M."/>
            <person name="Frey P."/>
            <person name="Gelhaye E."/>
            <person name="Goldberg J."/>
            <person name="Grabherr M.G."/>
            <person name="Kodira C.D."/>
            <person name="Kohler A."/>
            <person name="Kuees U."/>
            <person name="Lindquist E.A."/>
            <person name="Lucas S.M."/>
            <person name="Mago R."/>
            <person name="Mauceli E."/>
            <person name="Morin E."/>
            <person name="Murat C."/>
            <person name="Pangilinan J.L."/>
            <person name="Park R."/>
            <person name="Pearson M."/>
            <person name="Quesneville H."/>
            <person name="Rouhier N."/>
            <person name="Sakthikumar S."/>
            <person name="Salamov A.A."/>
            <person name="Schmutz J."/>
            <person name="Selles B."/>
            <person name="Shapiro H."/>
            <person name="Tanguay P."/>
            <person name="Tuskan G.A."/>
            <person name="Henrissat B."/>
            <person name="Van de Peer Y."/>
            <person name="Rouze P."/>
            <person name="Ellis J.G."/>
            <person name="Dodds P.N."/>
            <person name="Schein J.E."/>
            <person name="Zhong S."/>
            <person name="Hamelin R.C."/>
            <person name="Grigoriev I.V."/>
            <person name="Szabo L.J."/>
            <person name="Martin F."/>
        </authorList>
    </citation>
    <scope>NUCLEOTIDE SEQUENCE [LARGE SCALE GENOMIC DNA]</scope>
    <source>
        <strain evidence="2">CRL 75-36-700-3 / race SCCL</strain>
    </source>
</reference>
<proteinExistence type="predicted"/>
<dbReference type="EMBL" id="DS178295">
    <property type="protein sequence ID" value="EFP85547.1"/>
    <property type="molecule type" value="Genomic_DNA"/>
</dbReference>
<dbReference type="Proteomes" id="UP000008783">
    <property type="component" value="Unassembled WGS sequence"/>
</dbReference>
<dbReference type="KEGG" id="pgr:PGTG_11903"/>
<evidence type="ECO:0000313" key="1">
    <source>
        <dbReference type="EMBL" id="EFP85547.1"/>
    </source>
</evidence>
<reference key="1">
    <citation type="submission" date="2007-01" db="EMBL/GenBank/DDBJ databases">
        <title>The Genome Sequence of Puccinia graminis f. sp. tritici Strain CRL 75-36-700-3.</title>
        <authorList>
            <consortium name="The Broad Institute Genome Sequencing Platform"/>
            <person name="Birren B."/>
            <person name="Lander E."/>
            <person name="Galagan J."/>
            <person name="Nusbaum C."/>
            <person name="Devon K."/>
            <person name="Cuomo C."/>
            <person name="Jaffe D."/>
            <person name="Butler J."/>
            <person name="Alvarez P."/>
            <person name="Gnerre S."/>
            <person name="Grabherr M."/>
            <person name="Mauceli E."/>
            <person name="Brockman W."/>
            <person name="Young S."/>
            <person name="LaButti K."/>
            <person name="Sykes S."/>
            <person name="DeCaprio D."/>
            <person name="Crawford M."/>
            <person name="Koehrsen M."/>
            <person name="Engels R."/>
            <person name="Montgomery P."/>
            <person name="Pearson M."/>
            <person name="Howarth C."/>
            <person name="Larson L."/>
            <person name="White J."/>
            <person name="Zeng Q."/>
            <person name="Kodira C."/>
            <person name="Yandava C."/>
            <person name="Alvarado L."/>
            <person name="O'Leary S."/>
            <person name="Szabo L."/>
            <person name="Dean R."/>
            <person name="Schein J."/>
        </authorList>
    </citation>
    <scope>NUCLEOTIDE SEQUENCE</scope>
    <source>
        <strain>CRL 75-36-700-3</strain>
    </source>
</reference>
<organism evidence="1 2">
    <name type="scientific">Puccinia graminis f. sp. tritici (strain CRL 75-36-700-3 / race SCCL)</name>
    <name type="common">Black stem rust fungus</name>
    <dbReference type="NCBI Taxonomy" id="418459"/>
    <lineage>
        <taxon>Eukaryota</taxon>
        <taxon>Fungi</taxon>
        <taxon>Dikarya</taxon>
        <taxon>Basidiomycota</taxon>
        <taxon>Pucciniomycotina</taxon>
        <taxon>Pucciniomycetes</taxon>
        <taxon>Pucciniales</taxon>
        <taxon>Pucciniaceae</taxon>
        <taxon>Puccinia</taxon>
    </lineage>
</organism>
<dbReference type="RefSeq" id="XP_003329966.1">
    <property type="nucleotide sequence ID" value="XM_003329918.1"/>
</dbReference>
<gene>
    <name evidence="1" type="ORF">PGTG_11903</name>
</gene>
<dbReference type="InParanoid" id="E3KMM2"/>
<dbReference type="AlphaFoldDB" id="E3KMM2"/>
<sequence>MANHPGGRRKIVKIKPLDRNLGYDGSNMPIEEFISKYEEAAETVGASSQDLASQILFFIRGPDLQDEVEEMHGYEECNWVNLKEELTYRFGITLTLEECAREELVDLVSYVANMGGISTPEPFRQFILQFEHIAHYLIENGYNSFMDEFAKLFWQSLSPELERAISDPLIWDGHLVLDGNFHIGELPPYNLILEYITMEFEQMDILQKAPGQPEQQIHQPNQNSDTVAHMEEYNSEVQSPLTEKSSPVFSSTLDAFPQTLDHSLETLEILDNRKTEQFESERVIFQAKIHHGKLSPGTMIEENCFPVAPVTLEFPPQILETCQKLDSLDKNQTEYLGLESEICAENIIPQENLPVGPVSLESSPQLIANGQPLATLEPWDNTETKHFGSETEIISAKNHSEISLPGTIIEENCFPVAPVTLEYSPQLLENGPQLLENRQQLEPLD</sequence>